<dbReference type="Pfam" id="PF01381">
    <property type="entry name" value="HTH_3"/>
    <property type="match status" value="1"/>
</dbReference>
<dbReference type="SUPFAM" id="SSF47413">
    <property type="entry name" value="lambda repressor-like DNA-binding domains"/>
    <property type="match status" value="1"/>
</dbReference>
<dbReference type="SMART" id="SM00530">
    <property type="entry name" value="HTH_XRE"/>
    <property type="match status" value="1"/>
</dbReference>
<organism evidence="2 3">
    <name type="scientific">Microbacterium foliorum</name>
    <dbReference type="NCBI Taxonomy" id="104336"/>
    <lineage>
        <taxon>Bacteria</taxon>
        <taxon>Bacillati</taxon>
        <taxon>Actinomycetota</taxon>
        <taxon>Actinomycetes</taxon>
        <taxon>Micrococcales</taxon>
        <taxon>Microbacteriaceae</taxon>
        <taxon>Microbacterium</taxon>
    </lineage>
</organism>
<dbReference type="GO" id="GO:0003677">
    <property type="term" value="F:DNA binding"/>
    <property type="evidence" value="ECO:0007669"/>
    <property type="project" value="InterPro"/>
</dbReference>
<feature type="domain" description="HTH cro/C1-type" evidence="1">
    <location>
        <begin position="8"/>
        <end position="40"/>
    </location>
</feature>
<evidence type="ECO:0000313" key="2">
    <source>
        <dbReference type="EMBL" id="KJL20095.1"/>
    </source>
</evidence>
<dbReference type="InterPro" id="IPR001387">
    <property type="entry name" value="Cro/C1-type_HTH"/>
</dbReference>
<protein>
    <submittedName>
        <fullName evidence="2">Helix-turn-helix protein</fullName>
    </submittedName>
</protein>
<dbReference type="RefSeq" id="WP_045254615.1">
    <property type="nucleotide sequence ID" value="NZ_CP031425.1"/>
</dbReference>
<name>A0A0F0KIV8_9MICO</name>
<accession>A0A0F0KIV8</accession>
<evidence type="ECO:0000313" key="3">
    <source>
        <dbReference type="Proteomes" id="UP000033572"/>
    </source>
</evidence>
<dbReference type="GeneID" id="94444696"/>
<dbReference type="Proteomes" id="UP000033572">
    <property type="component" value="Unassembled WGS sequence"/>
</dbReference>
<comment type="caution">
    <text evidence="2">The sequence shown here is derived from an EMBL/GenBank/DDBJ whole genome shotgun (WGS) entry which is preliminary data.</text>
</comment>
<dbReference type="Gene3D" id="1.10.260.40">
    <property type="entry name" value="lambda repressor-like DNA-binding domains"/>
    <property type="match status" value="1"/>
</dbReference>
<dbReference type="PROSITE" id="PS50943">
    <property type="entry name" value="HTH_CROC1"/>
    <property type="match status" value="1"/>
</dbReference>
<sequence length="191" mass="20979">MTNASVLLRAARKSRGLTQKDLAQRTNVDQGRVSRFESGREAEFSTIERFLSGTGHRLYSAPTRRDDAATIAAAIRRYLRAGDKYGALRELIQLSDNLDSEHGLVRGILGLAEPEPTGDRVWDAALAALVDLRLSEEGLPSPAWVDAPNRQLREPRTLDVDPADPIPAPADVPAEFLERGVLVWRDTLASV</sequence>
<reference evidence="2 3" key="1">
    <citation type="submission" date="2015-02" db="EMBL/GenBank/DDBJ databases">
        <title>Draft genome sequences of ten Microbacterium spp. with emphasis on heavy metal contaminated environments.</title>
        <authorList>
            <person name="Corretto E."/>
        </authorList>
    </citation>
    <scope>NUCLEOTIDE SEQUENCE [LARGE SCALE GENOMIC DNA]</scope>
    <source>
        <strain evidence="2 3">DSM 12966</strain>
    </source>
</reference>
<gene>
    <name evidence="2" type="ORF">RN50_02274</name>
</gene>
<dbReference type="CDD" id="cd00093">
    <property type="entry name" value="HTH_XRE"/>
    <property type="match status" value="1"/>
</dbReference>
<dbReference type="PATRIC" id="fig|104336.4.peg.2315"/>
<keyword evidence="3" id="KW-1185">Reference proteome</keyword>
<dbReference type="AlphaFoldDB" id="A0A0F0KIV8"/>
<dbReference type="EMBL" id="JYIU01000044">
    <property type="protein sequence ID" value="KJL20095.1"/>
    <property type="molecule type" value="Genomic_DNA"/>
</dbReference>
<evidence type="ECO:0000259" key="1">
    <source>
        <dbReference type="PROSITE" id="PS50943"/>
    </source>
</evidence>
<dbReference type="InterPro" id="IPR010982">
    <property type="entry name" value="Lambda_DNA-bd_dom_sf"/>
</dbReference>
<proteinExistence type="predicted"/>